<dbReference type="KEGG" id="pbal:CPBP_00870"/>
<reference evidence="1 2" key="1">
    <citation type="submission" date="2020-06" db="EMBL/GenBank/DDBJ databases">
        <title>The endosymbiont of the kinetoplastid Bodo saltans is a Paracaedibacter-like alpha-proteobacterium possessing a putative toxin-antitoxin system.</title>
        <authorList>
            <person name="Midha S."/>
            <person name="Rigden D.J."/>
            <person name="Siozios S."/>
            <person name="Hurst G.D.D."/>
            <person name="Jackson A.P."/>
        </authorList>
    </citation>
    <scope>NUCLEOTIDE SEQUENCE [LARGE SCALE GENOMIC DNA]</scope>
    <source>
        <strain evidence="1">Lake Konstanz</strain>
    </source>
</reference>
<gene>
    <name evidence="1" type="ORF">CPBP_00870</name>
</gene>
<dbReference type="AlphaFoldDB" id="A0A7L9RU84"/>
<sequence length="142" mass="16879">MIIEEVIDIFKEMRSAYNRGDHDFRSWCEVPLLIIEDSNNSYISDPVILERVFDSVRYCKEYLDLPTIDFQVQHLIMAADSVAIATVFWDFFNEHKKNELALEIGYIVQKKETRWKIISMLQPTWRNGAHSEKDITKIQRHE</sequence>
<protein>
    <recommendedName>
        <fullName evidence="3">SnoaL-like domain-containing protein</fullName>
    </recommendedName>
</protein>
<keyword evidence="2" id="KW-1185">Reference proteome</keyword>
<evidence type="ECO:0008006" key="3">
    <source>
        <dbReference type="Google" id="ProtNLM"/>
    </source>
</evidence>
<name>A0A7L9RU84_9PROT</name>
<dbReference type="EMBL" id="CP054719">
    <property type="protein sequence ID" value="QOL20091.1"/>
    <property type="molecule type" value="Genomic_DNA"/>
</dbReference>
<accession>A0A7L9RU84</accession>
<organism evidence="1 2">
    <name type="scientific">Candidatus Bodocaedibacter vickermanii</name>
    <dbReference type="NCBI Taxonomy" id="2741701"/>
    <lineage>
        <taxon>Bacteria</taxon>
        <taxon>Pseudomonadati</taxon>
        <taxon>Pseudomonadota</taxon>
        <taxon>Alphaproteobacteria</taxon>
        <taxon>Holosporales</taxon>
        <taxon>Candidatus Paracaedibacteraceae</taxon>
        <taxon>Candidatus Bodocaedibacter</taxon>
    </lineage>
</organism>
<dbReference type="Proteomes" id="UP000594001">
    <property type="component" value="Chromosome"/>
</dbReference>
<evidence type="ECO:0000313" key="1">
    <source>
        <dbReference type="EMBL" id="QOL20091.1"/>
    </source>
</evidence>
<evidence type="ECO:0000313" key="2">
    <source>
        <dbReference type="Proteomes" id="UP000594001"/>
    </source>
</evidence>
<proteinExistence type="predicted"/>
<dbReference type="RefSeq" id="WP_350331646.1">
    <property type="nucleotide sequence ID" value="NZ_CP054719.1"/>
</dbReference>